<dbReference type="GO" id="GO:0004674">
    <property type="term" value="F:protein serine/threonine kinase activity"/>
    <property type="evidence" value="ECO:0007669"/>
    <property type="project" value="UniProtKB-KW"/>
</dbReference>
<dbReference type="Gene3D" id="1.10.510.10">
    <property type="entry name" value="Transferase(Phosphotransferase) domain 1"/>
    <property type="match status" value="2"/>
</dbReference>
<dbReference type="PROSITE" id="PS00108">
    <property type="entry name" value="PROTEIN_KINASE_ST"/>
    <property type="match status" value="1"/>
</dbReference>
<keyword evidence="5" id="KW-0547">Nucleotide-binding</keyword>
<feature type="domain" description="Protein kinase" evidence="11">
    <location>
        <begin position="75"/>
        <end position="416"/>
    </location>
</feature>
<dbReference type="OrthoDB" id="432483at2759"/>
<evidence type="ECO:0000256" key="5">
    <source>
        <dbReference type="ARBA" id="ARBA00022741"/>
    </source>
</evidence>
<feature type="region of interest" description="Disordered" evidence="10">
    <location>
        <begin position="435"/>
        <end position="454"/>
    </location>
</feature>
<evidence type="ECO:0000313" key="13">
    <source>
        <dbReference type="Proteomes" id="UP000015453"/>
    </source>
</evidence>
<comment type="catalytic activity">
    <reaction evidence="8">
        <text>L-threonyl-[protein] + ATP = O-phospho-L-threonyl-[protein] + ADP + H(+)</text>
        <dbReference type="Rhea" id="RHEA:46608"/>
        <dbReference type="Rhea" id="RHEA-COMP:11060"/>
        <dbReference type="Rhea" id="RHEA-COMP:11605"/>
        <dbReference type="ChEBI" id="CHEBI:15378"/>
        <dbReference type="ChEBI" id="CHEBI:30013"/>
        <dbReference type="ChEBI" id="CHEBI:30616"/>
        <dbReference type="ChEBI" id="CHEBI:61977"/>
        <dbReference type="ChEBI" id="CHEBI:456216"/>
        <dbReference type="EC" id="2.7.11.1"/>
    </reaction>
</comment>
<comment type="similarity">
    <text evidence="1">Belongs to the protein kinase superfamily. AGC Ser/Thr protein kinase family.</text>
</comment>
<dbReference type="InterPro" id="IPR008271">
    <property type="entry name" value="Ser/Thr_kinase_AS"/>
</dbReference>
<dbReference type="Gene3D" id="3.30.200.20">
    <property type="entry name" value="Phosphorylase Kinase, domain 1"/>
    <property type="match status" value="1"/>
</dbReference>
<dbReference type="EMBL" id="AUSU01000273">
    <property type="protein sequence ID" value="EPS73849.1"/>
    <property type="molecule type" value="Genomic_DNA"/>
</dbReference>
<dbReference type="FunFam" id="1.10.510.10:FF:000020">
    <property type="entry name" value="serine/threonine-protein kinase D6PK-like"/>
    <property type="match status" value="1"/>
</dbReference>
<dbReference type="SUPFAM" id="SSF56112">
    <property type="entry name" value="Protein kinase-like (PK-like)"/>
    <property type="match status" value="1"/>
</dbReference>
<evidence type="ECO:0000256" key="8">
    <source>
        <dbReference type="ARBA" id="ARBA00047899"/>
    </source>
</evidence>
<keyword evidence="7" id="KW-0067">ATP-binding</keyword>
<evidence type="ECO:0000256" key="4">
    <source>
        <dbReference type="ARBA" id="ARBA00022679"/>
    </source>
</evidence>
<organism evidence="12 13">
    <name type="scientific">Genlisea aurea</name>
    <dbReference type="NCBI Taxonomy" id="192259"/>
    <lineage>
        <taxon>Eukaryota</taxon>
        <taxon>Viridiplantae</taxon>
        <taxon>Streptophyta</taxon>
        <taxon>Embryophyta</taxon>
        <taxon>Tracheophyta</taxon>
        <taxon>Spermatophyta</taxon>
        <taxon>Magnoliopsida</taxon>
        <taxon>eudicotyledons</taxon>
        <taxon>Gunneridae</taxon>
        <taxon>Pentapetalae</taxon>
        <taxon>asterids</taxon>
        <taxon>lamiids</taxon>
        <taxon>Lamiales</taxon>
        <taxon>Lentibulariaceae</taxon>
        <taxon>Genlisea</taxon>
    </lineage>
</organism>
<accession>S8D2C4</accession>
<evidence type="ECO:0000256" key="7">
    <source>
        <dbReference type="ARBA" id="ARBA00022840"/>
    </source>
</evidence>
<dbReference type="AlphaFoldDB" id="S8D2C4"/>
<dbReference type="PROSITE" id="PS50011">
    <property type="entry name" value="PROTEIN_KINASE_DOM"/>
    <property type="match status" value="1"/>
</dbReference>
<evidence type="ECO:0000313" key="12">
    <source>
        <dbReference type="EMBL" id="EPS73849.1"/>
    </source>
</evidence>
<dbReference type="Pfam" id="PF00069">
    <property type="entry name" value="Pkinase"/>
    <property type="match status" value="2"/>
</dbReference>
<feature type="compositionally biased region" description="Polar residues" evidence="10">
    <location>
        <begin position="41"/>
        <end position="56"/>
    </location>
</feature>
<dbReference type="EC" id="2.7.11.1" evidence="2"/>
<evidence type="ECO:0000256" key="3">
    <source>
        <dbReference type="ARBA" id="ARBA00022527"/>
    </source>
</evidence>
<dbReference type="PANTHER" id="PTHR45637">
    <property type="entry name" value="FLIPPASE KINASE 1-RELATED"/>
    <property type="match status" value="1"/>
</dbReference>
<dbReference type="Proteomes" id="UP000015453">
    <property type="component" value="Unassembled WGS sequence"/>
</dbReference>
<evidence type="ECO:0000256" key="10">
    <source>
        <dbReference type="SAM" id="MobiDB-lite"/>
    </source>
</evidence>
<dbReference type="FunFam" id="1.10.510.10:FF:000028">
    <property type="entry name" value="serine/threonine-protein kinase D6PK-like"/>
    <property type="match status" value="1"/>
</dbReference>
<feature type="region of interest" description="Disordered" evidence="10">
    <location>
        <begin position="41"/>
        <end position="62"/>
    </location>
</feature>
<evidence type="ECO:0000256" key="9">
    <source>
        <dbReference type="ARBA" id="ARBA00048679"/>
    </source>
</evidence>
<dbReference type="GO" id="GO:0005524">
    <property type="term" value="F:ATP binding"/>
    <property type="evidence" value="ECO:0007669"/>
    <property type="project" value="UniProtKB-KW"/>
</dbReference>
<gene>
    <name evidence="12" type="ORF">M569_00912</name>
</gene>
<dbReference type="InterPro" id="IPR011009">
    <property type="entry name" value="Kinase-like_dom_sf"/>
</dbReference>
<evidence type="ECO:0000256" key="2">
    <source>
        <dbReference type="ARBA" id="ARBA00012513"/>
    </source>
</evidence>
<comment type="caution">
    <text evidence="12">The sequence shown here is derived from an EMBL/GenBank/DDBJ whole genome shotgun (WGS) entry which is preliminary data.</text>
</comment>
<sequence>MEPWGADVIADDLQSLSFSSTTTTVTDIHCSTSSGSDWNSISNRFPANGKSNTDAVTPSRKDSLRSFPSLTLADLHFLHRLGSGDIGSVYLAEIKPPSPSPFASTELFAAKVMDRKELASRNKEGRARTEKNILEMLDHPFLPTLYGVVESPKWFCLLTEYCPGGDLHVLRQRQPCKRFPDSAVRFYASEVVVALEYLHMMGIVYRDLKPENVLVRSDGHIMLTDFDLSLQCDDSTSTPAQVISSSDPRNLPTPPDYYGLDPPAVNSSAASCILPHCIVPAVSCFRRPRHRRKNKAGHRSGPEFVAEPIDVRSMSFVGTHEYLAPEIVSGEGHGSAVDWWTLGVFVFELFYGVTPFRGLDHEMTLANIVARALEFPKEPVIPAPAKDLISQLLVKDPARRLGSMMGSSVIKHHPFFHGLNWALLRCNTPPFVPPPVSRDDLSEESSPDTPVDCY</sequence>
<comment type="catalytic activity">
    <reaction evidence="9">
        <text>L-seryl-[protein] + ATP = O-phospho-L-seryl-[protein] + ADP + H(+)</text>
        <dbReference type="Rhea" id="RHEA:17989"/>
        <dbReference type="Rhea" id="RHEA-COMP:9863"/>
        <dbReference type="Rhea" id="RHEA-COMP:11604"/>
        <dbReference type="ChEBI" id="CHEBI:15378"/>
        <dbReference type="ChEBI" id="CHEBI:29999"/>
        <dbReference type="ChEBI" id="CHEBI:30616"/>
        <dbReference type="ChEBI" id="CHEBI:83421"/>
        <dbReference type="ChEBI" id="CHEBI:456216"/>
        <dbReference type="EC" id="2.7.11.1"/>
    </reaction>
</comment>
<keyword evidence="6" id="KW-0418">Kinase</keyword>
<proteinExistence type="inferred from homology"/>
<protein>
    <recommendedName>
        <fullName evidence="2">non-specific serine/threonine protein kinase</fullName>
        <ecNumber evidence="2">2.7.11.1</ecNumber>
    </recommendedName>
</protein>
<evidence type="ECO:0000256" key="6">
    <source>
        <dbReference type="ARBA" id="ARBA00022777"/>
    </source>
</evidence>
<reference evidence="12 13" key="1">
    <citation type="journal article" date="2013" name="BMC Genomics">
        <title>The miniature genome of a carnivorous plant Genlisea aurea contains a low number of genes and short non-coding sequences.</title>
        <authorList>
            <person name="Leushkin E.V."/>
            <person name="Sutormin R.A."/>
            <person name="Nabieva E.R."/>
            <person name="Penin A.A."/>
            <person name="Kondrashov A.S."/>
            <person name="Logacheva M.D."/>
        </authorList>
    </citation>
    <scope>NUCLEOTIDE SEQUENCE [LARGE SCALE GENOMIC DNA]</scope>
</reference>
<evidence type="ECO:0000259" key="11">
    <source>
        <dbReference type="PROSITE" id="PS50011"/>
    </source>
</evidence>
<dbReference type="CDD" id="cd05574">
    <property type="entry name" value="STKc_phototropin_like"/>
    <property type="match status" value="1"/>
</dbReference>
<dbReference type="InterPro" id="IPR000719">
    <property type="entry name" value="Prot_kinase_dom"/>
</dbReference>
<keyword evidence="4" id="KW-0808">Transferase</keyword>
<evidence type="ECO:0000256" key="1">
    <source>
        <dbReference type="ARBA" id="ARBA00009903"/>
    </source>
</evidence>
<name>S8D2C4_9LAMI</name>
<keyword evidence="3" id="KW-0723">Serine/threonine-protein kinase</keyword>
<dbReference type="SMART" id="SM00220">
    <property type="entry name" value="S_TKc"/>
    <property type="match status" value="1"/>
</dbReference>
<keyword evidence="13" id="KW-1185">Reference proteome</keyword>